<organism evidence="2 3">
    <name type="scientific">Leptospira stimsonii</name>
    <dbReference type="NCBI Taxonomy" id="2202203"/>
    <lineage>
        <taxon>Bacteria</taxon>
        <taxon>Pseudomonadati</taxon>
        <taxon>Spirochaetota</taxon>
        <taxon>Spirochaetia</taxon>
        <taxon>Leptospirales</taxon>
        <taxon>Leptospiraceae</taxon>
        <taxon>Leptospira</taxon>
    </lineage>
</organism>
<keyword evidence="2" id="KW-0378">Hydrolase</keyword>
<name>A0ABY2N8Y3_9LEPT</name>
<comment type="caution">
    <text evidence="2">The sequence shown here is derived from an EMBL/GenBank/DDBJ whole genome shotgun (WGS) entry which is preliminary data.</text>
</comment>
<keyword evidence="3" id="KW-1185">Reference proteome</keyword>
<dbReference type="CDD" id="cd00085">
    <property type="entry name" value="HNHc"/>
    <property type="match status" value="1"/>
</dbReference>
<evidence type="ECO:0000313" key="2">
    <source>
        <dbReference type="EMBL" id="TGM18776.1"/>
    </source>
</evidence>
<dbReference type="Gene3D" id="1.10.30.50">
    <property type="match status" value="1"/>
</dbReference>
<keyword evidence="2" id="KW-0255">Endonuclease</keyword>
<dbReference type="Proteomes" id="UP000297422">
    <property type="component" value="Unassembled WGS sequence"/>
</dbReference>
<evidence type="ECO:0000259" key="1">
    <source>
        <dbReference type="Pfam" id="PF01844"/>
    </source>
</evidence>
<dbReference type="RefSeq" id="WP_135684413.1">
    <property type="nucleotide sequence ID" value="NZ_RQEQ01000072.1"/>
</dbReference>
<dbReference type="Pfam" id="PF01844">
    <property type="entry name" value="HNH"/>
    <property type="match status" value="1"/>
</dbReference>
<dbReference type="InterPro" id="IPR003615">
    <property type="entry name" value="HNH_nuc"/>
</dbReference>
<evidence type="ECO:0000313" key="3">
    <source>
        <dbReference type="Proteomes" id="UP000297422"/>
    </source>
</evidence>
<dbReference type="InterPro" id="IPR002711">
    <property type="entry name" value="HNH"/>
</dbReference>
<gene>
    <name evidence="2" type="ORF">EHQ90_06435</name>
</gene>
<reference evidence="3" key="1">
    <citation type="journal article" date="2019" name="PLoS Negl. Trop. Dis.">
        <title>Revisiting the worldwide diversity of Leptospira species in the environment.</title>
        <authorList>
            <person name="Vincent A.T."/>
            <person name="Schiettekatte O."/>
            <person name="Bourhy P."/>
            <person name="Veyrier F.J."/>
            <person name="Picardeau M."/>
        </authorList>
    </citation>
    <scope>NUCLEOTIDE SEQUENCE [LARGE SCALE GENOMIC DNA]</scope>
    <source>
        <strain evidence="3">201702407</strain>
    </source>
</reference>
<proteinExistence type="predicted"/>
<dbReference type="GO" id="GO:0004519">
    <property type="term" value="F:endonuclease activity"/>
    <property type="evidence" value="ECO:0007669"/>
    <property type="project" value="UniProtKB-KW"/>
</dbReference>
<dbReference type="EMBL" id="RQGT01000037">
    <property type="protein sequence ID" value="TGM18776.1"/>
    <property type="molecule type" value="Genomic_DNA"/>
</dbReference>
<sequence length="106" mass="11828">MNPKQEARAAFSKLSLTEYKTFVSALVEKRGRCDSCGNTAKEVGQKKLHIHHLIHVSRLGLSDPAITDEGNVLVLCNHCHSLFHPLKREYNWFMAGVSRGVKIGKA</sequence>
<protein>
    <submittedName>
        <fullName evidence="2">HNH endonuclease</fullName>
    </submittedName>
</protein>
<feature type="domain" description="HNH" evidence="1">
    <location>
        <begin position="33"/>
        <end position="81"/>
    </location>
</feature>
<keyword evidence="2" id="KW-0540">Nuclease</keyword>
<accession>A0ABY2N8Y3</accession>